<dbReference type="PIRSF" id="PIRSF028757">
    <property type="entry name" value="LD-carboxypeptidase"/>
    <property type="match status" value="1"/>
</dbReference>
<comment type="caution">
    <text evidence="10">The sequence shown here is derived from an EMBL/GenBank/DDBJ whole genome shotgun (WGS) entry which is preliminary data.</text>
</comment>
<dbReference type="RefSeq" id="WP_111868677.1">
    <property type="nucleotide sequence ID" value="NZ_QLYX01000007.1"/>
</dbReference>
<name>A0A365H6P1_9ACTN</name>
<proteinExistence type="inferred from homology"/>
<dbReference type="Gene3D" id="3.50.30.60">
    <property type="entry name" value="LD-carboxypeptidase A C-terminal domain-like"/>
    <property type="match status" value="1"/>
</dbReference>
<dbReference type="OrthoDB" id="9807329at2"/>
<feature type="active site" description="Charge relay system" evidence="6">
    <location>
        <position position="235"/>
    </location>
</feature>
<protein>
    <submittedName>
        <fullName evidence="10">LD-carboxypeptidase</fullName>
    </submittedName>
</protein>
<evidence type="ECO:0000256" key="5">
    <source>
        <dbReference type="ARBA" id="ARBA00022825"/>
    </source>
</evidence>
<keyword evidence="11" id="KW-1185">Reference proteome</keyword>
<feature type="region of interest" description="Disordered" evidence="7">
    <location>
        <begin position="1"/>
        <end position="43"/>
    </location>
</feature>
<dbReference type="AlphaFoldDB" id="A0A365H6P1"/>
<dbReference type="InterPro" id="IPR040921">
    <property type="entry name" value="Peptidase_S66C"/>
</dbReference>
<dbReference type="SUPFAM" id="SSF52317">
    <property type="entry name" value="Class I glutamine amidotransferase-like"/>
    <property type="match status" value="1"/>
</dbReference>
<keyword evidence="3" id="KW-0645">Protease</keyword>
<dbReference type="CDD" id="cd07025">
    <property type="entry name" value="Peptidase_S66"/>
    <property type="match status" value="1"/>
</dbReference>
<dbReference type="Gene3D" id="3.40.50.10740">
    <property type="entry name" value="Class I glutamine amidotransferase-like"/>
    <property type="match status" value="1"/>
</dbReference>
<dbReference type="InterPro" id="IPR029062">
    <property type="entry name" value="Class_I_gatase-like"/>
</dbReference>
<dbReference type="Pfam" id="PF17676">
    <property type="entry name" value="Peptidase_S66C"/>
    <property type="match status" value="1"/>
</dbReference>
<dbReference type="SUPFAM" id="SSF141986">
    <property type="entry name" value="LD-carboxypeptidase A C-terminal domain-like"/>
    <property type="match status" value="1"/>
</dbReference>
<dbReference type="InterPro" id="IPR003507">
    <property type="entry name" value="S66_fam"/>
</dbReference>
<dbReference type="Proteomes" id="UP000251891">
    <property type="component" value="Unassembled WGS sequence"/>
</dbReference>
<dbReference type="EMBL" id="QLYX01000007">
    <property type="protein sequence ID" value="RAY13933.1"/>
    <property type="molecule type" value="Genomic_DNA"/>
</dbReference>
<dbReference type="GO" id="GO:0004180">
    <property type="term" value="F:carboxypeptidase activity"/>
    <property type="evidence" value="ECO:0007669"/>
    <property type="project" value="UniProtKB-KW"/>
</dbReference>
<dbReference type="InterPro" id="IPR040449">
    <property type="entry name" value="Peptidase_S66_N"/>
</dbReference>
<dbReference type="InterPro" id="IPR027478">
    <property type="entry name" value="LdcA_N"/>
</dbReference>
<evidence type="ECO:0000259" key="8">
    <source>
        <dbReference type="Pfam" id="PF02016"/>
    </source>
</evidence>
<evidence type="ECO:0000256" key="2">
    <source>
        <dbReference type="ARBA" id="ARBA00022645"/>
    </source>
</evidence>
<evidence type="ECO:0000256" key="1">
    <source>
        <dbReference type="ARBA" id="ARBA00010233"/>
    </source>
</evidence>
<dbReference type="PANTHER" id="PTHR30237">
    <property type="entry name" value="MURAMOYLTETRAPEPTIDE CARBOXYPEPTIDASE"/>
    <property type="match status" value="1"/>
</dbReference>
<feature type="active site" description="Charge relay system" evidence="6">
    <location>
        <position position="300"/>
    </location>
</feature>
<organism evidence="10 11">
    <name type="scientific">Actinomadura craniellae</name>
    <dbReference type="NCBI Taxonomy" id="2231787"/>
    <lineage>
        <taxon>Bacteria</taxon>
        <taxon>Bacillati</taxon>
        <taxon>Actinomycetota</taxon>
        <taxon>Actinomycetes</taxon>
        <taxon>Streptosporangiales</taxon>
        <taxon>Thermomonosporaceae</taxon>
        <taxon>Actinomadura</taxon>
    </lineage>
</organism>
<keyword evidence="2 10" id="KW-0121">Carboxypeptidase</keyword>
<evidence type="ECO:0000313" key="10">
    <source>
        <dbReference type="EMBL" id="RAY13933.1"/>
    </source>
</evidence>
<dbReference type="InterPro" id="IPR027461">
    <property type="entry name" value="Carboxypeptidase_A_C_sf"/>
</dbReference>
<evidence type="ECO:0000313" key="11">
    <source>
        <dbReference type="Proteomes" id="UP000251891"/>
    </source>
</evidence>
<reference evidence="10 11" key="1">
    <citation type="submission" date="2018-06" db="EMBL/GenBank/DDBJ databases">
        <title>Actinomadura craniellae sp. nov. isolated from marine sponge Craniella sp.</title>
        <authorList>
            <person name="Li L."/>
            <person name="Xu Q.H."/>
            <person name="Lin H.W."/>
            <person name="Lu Y.H."/>
        </authorList>
    </citation>
    <scope>NUCLEOTIDE SEQUENCE [LARGE SCALE GENOMIC DNA]</scope>
    <source>
        <strain evidence="10 11">LHW63021</strain>
    </source>
</reference>
<keyword evidence="4" id="KW-0378">Hydrolase</keyword>
<dbReference type="Pfam" id="PF02016">
    <property type="entry name" value="Peptidase_S66"/>
    <property type="match status" value="1"/>
</dbReference>
<evidence type="ECO:0000256" key="3">
    <source>
        <dbReference type="ARBA" id="ARBA00022670"/>
    </source>
</evidence>
<comment type="similarity">
    <text evidence="1">Belongs to the peptidase S66 family.</text>
</comment>
<feature type="domain" description="LD-carboxypeptidase C-terminal" evidence="9">
    <location>
        <begin position="203"/>
        <end position="315"/>
    </location>
</feature>
<keyword evidence="5" id="KW-0720">Serine protease</keyword>
<evidence type="ECO:0000256" key="7">
    <source>
        <dbReference type="SAM" id="MobiDB-lite"/>
    </source>
</evidence>
<evidence type="ECO:0000256" key="6">
    <source>
        <dbReference type="PIRSR" id="PIRSR028757-1"/>
    </source>
</evidence>
<feature type="active site" description="Nucleophile" evidence="6">
    <location>
        <position position="141"/>
    </location>
</feature>
<accession>A0A365H6P1</accession>
<evidence type="ECO:0000256" key="4">
    <source>
        <dbReference type="ARBA" id="ARBA00022801"/>
    </source>
</evidence>
<dbReference type="GO" id="GO:0006508">
    <property type="term" value="P:proteolysis"/>
    <property type="evidence" value="ECO:0007669"/>
    <property type="project" value="UniProtKB-KW"/>
</dbReference>
<sequence>MSGGARHAAGEGPRGPDEPAGRGTRPVRPRPGDRVAVVAPSGPVDPDRLETGCTLLRDLGFEVALGEHVFDRAGLDDVPADQGRLAGADTDRAADLRAAWCDPEIRAVVCARGGYGATRVLAHLDWAALAAAEPKILHGSSDITALHAAFGTRLGVTTSFGPMVATPFAADDPERARAALAAALLGGSGPLRGTRAIRSGRARGPLTGGTLSLLTALLGTPYAPAPATGAIAVLEDVGEAPYRVDRMLVQLLQAGWFDGVAGVALGTWSGCGDQAELDAVLAARLGGLGVPVLAGLPVGHGSRQSTVELGAPAELDAGAGTLTPGGAG</sequence>
<evidence type="ECO:0000259" key="9">
    <source>
        <dbReference type="Pfam" id="PF17676"/>
    </source>
</evidence>
<feature type="domain" description="LD-carboxypeptidase N-terminal" evidence="8">
    <location>
        <begin position="35"/>
        <end position="160"/>
    </location>
</feature>
<dbReference type="GO" id="GO:0008236">
    <property type="term" value="F:serine-type peptidase activity"/>
    <property type="evidence" value="ECO:0007669"/>
    <property type="project" value="UniProtKB-KW"/>
</dbReference>
<dbReference type="PANTHER" id="PTHR30237:SF2">
    <property type="entry name" value="MUREIN TETRAPEPTIDE CARBOXYPEPTIDASE"/>
    <property type="match status" value="1"/>
</dbReference>
<gene>
    <name evidence="10" type="ORF">DPM19_16675</name>
</gene>